<protein>
    <recommendedName>
        <fullName evidence="5">S-layer family duplication domain-containing protein</fullName>
    </recommendedName>
</protein>
<sequence>MSRIAYLLASVLLVMQTAGGVEVFMSTRDSLTFADNLTLVVMDVEPGAGAGEGVVWLELRDGRGHLKSSVLRAGESFVYEERGEGLNLTIARIYAGGEKDLVDLELVSGEVVRGPVQRPPNGTDGNRDRDGPTGDSSFLNWGLAAVLALILVAWVYFGARQKGRRR</sequence>
<keyword evidence="2" id="KW-1133">Transmembrane helix</keyword>
<evidence type="ECO:0008006" key="5">
    <source>
        <dbReference type="Google" id="ProtNLM"/>
    </source>
</evidence>
<accession>A0A101IIX5</accession>
<evidence type="ECO:0000313" key="3">
    <source>
        <dbReference type="EMBL" id="KUK96074.1"/>
    </source>
</evidence>
<organism evidence="3 4">
    <name type="scientific">Methanothrix harundinacea</name>
    <dbReference type="NCBI Taxonomy" id="301375"/>
    <lineage>
        <taxon>Archaea</taxon>
        <taxon>Methanobacteriati</taxon>
        <taxon>Methanobacteriota</taxon>
        <taxon>Stenosarchaea group</taxon>
        <taxon>Methanomicrobia</taxon>
        <taxon>Methanotrichales</taxon>
        <taxon>Methanotrichaceae</taxon>
        <taxon>Methanothrix</taxon>
    </lineage>
</organism>
<gene>
    <name evidence="3" type="ORF">XE07_1346</name>
</gene>
<dbReference type="Proteomes" id="UP000053961">
    <property type="component" value="Unassembled WGS sequence"/>
</dbReference>
<reference evidence="4" key="1">
    <citation type="journal article" date="2015" name="MBio">
        <title>Genome-Resolved Metagenomic Analysis Reveals Roles for Candidate Phyla and Other Microbial Community Members in Biogeochemical Transformations in Oil Reservoirs.</title>
        <authorList>
            <person name="Hu P."/>
            <person name="Tom L."/>
            <person name="Singh A."/>
            <person name="Thomas B.C."/>
            <person name="Baker B.J."/>
            <person name="Piceno Y.M."/>
            <person name="Andersen G.L."/>
            <person name="Banfield J.F."/>
        </authorList>
    </citation>
    <scope>NUCLEOTIDE SEQUENCE [LARGE SCALE GENOMIC DNA]</scope>
</reference>
<comment type="caution">
    <text evidence="3">The sequence shown here is derived from an EMBL/GenBank/DDBJ whole genome shotgun (WGS) entry which is preliminary data.</text>
</comment>
<dbReference type="PATRIC" id="fig|301375.6.peg.422"/>
<keyword evidence="2" id="KW-0472">Membrane</keyword>
<proteinExistence type="predicted"/>
<keyword evidence="2" id="KW-0812">Transmembrane</keyword>
<dbReference type="AlphaFoldDB" id="A0A101IIX5"/>
<evidence type="ECO:0000256" key="2">
    <source>
        <dbReference type="SAM" id="Phobius"/>
    </source>
</evidence>
<dbReference type="EMBL" id="LGHB01000020">
    <property type="protein sequence ID" value="KUK96074.1"/>
    <property type="molecule type" value="Genomic_DNA"/>
</dbReference>
<feature type="region of interest" description="Disordered" evidence="1">
    <location>
        <begin position="113"/>
        <end position="133"/>
    </location>
</feature>
<name>A0A101IIX5_9EURY</name>
<evidence type="ECO:0000256" key="1">
    <source>
        <dbReference type="SAM" id="MobiDB-lite"/>
    </source>
</evidence>
<feature type="transmembrane region" description="Helical" evidence="2">
    <location>
        <begin position="138"/>
        <end position="157"/>
    </location>
</feature>
<evidence type="ECO:0000313" key="4">
    <source>
        <dbReference type="Proteomes" id="UP000053961"/>
    </source>
</evidence>